<keyword evidence="3" id="KW-1185">Reference proteome</keyword>
<dbReference type="Proteomes" id="UP000280834">
    <property type="component" value="Unassembled WGS sequence"/>
</dbReference>
<sequence>MDTTVHTPFSIPLRQQSCHASAKPGDEGGIPPRPLLSSSQSHSSRVDSWNE</sequence>
<protein>
    <submittedName>
        <fullName evidence="2 4">Uncharacterized protein</fullName>
    </submittedName>
</protein>
<proteinExistence type="predicted"/>
<evidence type="ECO:0000313" key="4">
    <source>
        <dbReference type="WBParaSite" id="BTMF_0000540301-mRNA-1"/>
    </source>
</evidence>
<dbReference type="WBParaSite" id="BTMF_0000540301-mRNA-1">
    <property type="protein sequence ID" value="BTMF_0000540301-mRNA-1"/>
    <property type="gene ID" value="BTMF_0000540301"/>
</dbReference>
<reference evidence="2 3" key="2">
    <citation type="submission" date="2018-11" db="EMBL/GenBank/DDBJ databases">
        <authorList>
            <consortium name="Pathogen Informatics"/>
        </authorList>
    </citation>
    <scope>NUCLEOTIDE SEQUENCE [LARGE SCALE GENOMIC DNA]</scope>
</reference>
<reference evidence="4" key="1">
    <citation type="submission" date="2017-02" db="UniProtKB">
        <authorList>
            <consortium name="WormBaseParasite"/>
        </authorList>
    </citation>
    <scope>IDENTIFICATION</scope>
</reference>
<evidence type="ECO:0000313" key="2">
    <source>
        <dbReference type="EMBL" id="VDO17159.1"/>
    </source>
</evidence>
<accession>A0A0R3QGA4</accession>
<gene>
    <name evidence="2" type="ORF">BTMF_LOCUS4684</name>
</gene>
<feature type="compositionally biased region" description="Polar residues" evidence="1">
    <location>
        <begin position="1"/>
        <end position="19"/>
    </location>
</feature>
<dbReference type="AlphaFoldDB" id="A0A0R3QGA4"/>
<feature type="compositionally biased region" description="Low complexity" evidence="1">
    <location>
        <begin position="37"/>
        <end position="51"/>
    </location>
</feature>
<evidence type="ECO:0000256" key="1">
    <source>
        <dbReference type="SAM" id="MobiDB-lite"/>
    </source>
</evidence>
<organism evidence="4">
    <name type="scientific">Brugia timori</name>
    <dbReference type="NCBI Taxonomy" id="42155"/>
    <lineage>
        <taxon>Eukaryota</taxon>
        <taxon>Metazoa</taxon>
        <taxon>Ecdysozoa</taxon>
        <taxon>Nematoda</taxon>
        <taxon>Chromadorea</taxon>
        <taxon>Rhabditida</taxon>
        <taxon>Spirurina</taxon>
        <taxon>Spiruromorpha</taxon>
        <taxon>Filarioidea</taxon>
        <taxon>Onchocercidae</taxon>
        <taxon>Brugia</taxon>
    </lineage>
</organism>
<name>A0A0R3QGA4_9BILA</name>
<feature type="region of interest" description="Disordered" evidence="1">
    <location>
        <begin position="1"/>
        <end position="51"/>
    </location>
</feature>
<dbReference type="EMBL" id="UZAG01004716">
    <property type="protein sequence ID" value="VDO17159.1"/>
    <property type="molecule type" value="Genomic_DNA"/>
</dbReference>
<evidence type="ECO:0000313" key="3">
    <source>
        <dbReference type="Proteomes" id="UP000280834"/>
    </source>
</evidence>